<reference evidence="1" key="1">
    <citation type="submission" date="2009-11" db="EMBL/GenBank/DDBJ databases">
        <authorList>
            <consortium name="The Broad Institute Genome Sequencing Platform"/>
            <person name="Ward D."/>
            <person name="Feldgarden M."/>
            <person name="Earl A."/>
            <person name="Young S.K."/>
            <person name="Zeng Q."/>
            <person name="Koehrsen M."/>
            <person name="Alvarado L."/>
            <person name="Berlin A."/>
            <person name="Bochicchio J."/>
            <person name="Borenstein D."/>
            <person name="Chapman S.B."/>
            <person name="Chen Z."/>
            <person name="Engels R."/>
            <person name="Freedman E."/>
            <person name="Gellesch M."/>
            <person name="Goldberg J."/>
            <person name="Griggs A."/>
            <person name="Gujja S."/>
            <person name="Heilman E."/>
            <person name="Heiman D."/>
            <person name="Hepburn T."/>
            <person name="Howarth C."/>
            <person name="Jen D."/>
            <person name="Larson L."/>
            <person name="Lewis B."/>
            <person name="Mehta T."/>
            <person name="Park D."/>
            <person name="Pearson M."/>
            <person name="Roberts A."/>
            <person name="Saif S."/>
            <person name="Shea T."/>
            <person name="Shenoy N."/>
            <person name="Sisk P."/>
            <person name="Stolte C."/>
            <person name="Sykes S."/>
            <person name="Thomson T."/>
            <person name="Walk T."/>
            <person name="White J."/>
            <person name="Yandava C."/>
            <person name="Izard J."/>
            <person name="Baranova O.V."/>
            <person name="Blanton J.M."/>
            <person name="Tanner A.C."/>
            <person name="Dewhirst F.E."/>
            <person name="Haas B."/>
            <person name="Nusbaum C."/>
            <person name="Birren B."/>
        </authorList>
    </citation>
    <scope>NUCLEOTIDE SEQUENCE [LARGE SCALE GENOMIC DNA]</scope>
    <source>
        <strain evidence="1">1-1 BBBD Race 1</strain>
    </source>
</reference>
<dbReference type="Proteomes" id="UP000005240">
    <property type="component" value="Unassembled WGS sequence"/>
</dbReference>
<organism evidence="1">
    <name type="scientific">Puccinia triticina (isolate 1-1 / race 1 (BBBD))</name>
    <name type="common">Brown leaf rust fungus</name>
    <dbReference type="NCBI Taxonomy" id="630390"/>
    <lineage>
        <taxon>Eukaryota</taxon>
        <taxon>Fungi</taxon>
        <taxon>Dikarya</taxon>
        <taxon>Basidiomycota</taxon>
        <taxon>Pucciniomycotina</taxon>
        <taxon>Pucciniomycetes</taxon>
        <taxon>Pucciniales</taxon>
        <taxon>Pucciniaceae</taxon>
        <taxon>Puccinia</taxon>
    </lineage>
</organism>
<evidence type="ECO:0000313" key="2">
    <source>
        <dbReference type="EnsemblFungi" id="PTTG_12358-t43_1-p1"/>
    </source>
</evidence>
<dbReference type="PANTHER" id="PTHR33069">
    <property type="entry name" value="CHROMOSOME 7, WHOLE GENOME SHOTGUN SEQUENCE-RELATED"/>
    <property type="match status" value="1"/>
</dbReference>
<name>A0A180H470_PUCT1</name>
<proteinExistence type="predicted"/>
<dbReference type="EnsemblFungi" id="PTTG_12358-t43_1">
    <property type="protein sequence ID" value="PTTG_12358-t43_1-p1"/>
    <property type="gene ID" value="PTTG_12358"/>
</dbReference>
<keyword evidence="3" id="KW-1185">Reference proteome</keyword>
<evidence type="ECO:0000313" key="1">
    <source>
        <dbReference type="EMBL" id="OAV99173.1"/>
    </source>
</evidence>
<sequence>MLDLTTKDSESEREKLRQQGDLVVKKLSKLADRYEAFCNDLENRHKSTTSPETDDSTMSSETTLSIAKTEEKRALHLQLHSTLLPQLRHQFTILLRATNPSDLRDEPAAKFQLILQIQSDIRRTLDQISSATDVISTRPFPRYTPRINDQHLKDLKPYRTSGLPFYLTTFLLDQLQFVSQDSCALIQQLKLSTKKYKGKIDVAGTRESLIGQTNELFEWIDKSIYWLRGSEFDLVQAFWPNEIRGFDEQLEVILAMMDPTIVLEQNTPLSRRRPLRLSEPAVELAKTVVPLIKLTRLFFNKLSERGMNRKRLPLFTTLCSYQLEIIGGVAGDIGCKLADILEILCKADEYDEEDTNEVVTKKLKEIESCFESSFLLILLHFVPIIPDTDGNPVQNYFKNWFATWNTQFTLAINNVLDASQAYQDSGQFT</sequence>
<gene>
    <name evidence="1" type="ORF">PTTG_12358</name>
</gene>
<dbReference type="VEuPathDB" id="FungiDB:PTTG_12358"/>
<evidence type="ECO:0000313" key="3">
    <source>
        <dbReference type="Proteomes" id="UP000005240"/>
    </source>
</evidence>
<dbReference type="OrthoDB" id="2506958at2759"/>
<reference evidence="2 3" key="3">
    <citation type="journal article" date="2017" name="G3 (Bethesda)">
        <title>Comparative analysis highlights variable genome content of wheat rusts and divergence of the mating loci.</title>
        <authorList>
            <person name="Cuomo C.A."/>
            <person name="Bakkeren G."/>
            <person name="Khalil H.B."/>
            <person name="Panwar V."/>
            <person name="Joly D."/>
            <person name="Linning R."/>
            <person name="Sakthikumar S."/>
            <person name="Song X."/>
            <person name="Adiconis X."/>
            <person name="Fan L."/>
            <person name="Goldberg J.M."/>
            <person name="Levin J.Z."/>
            <person name="Young S."/>
            <person name="Zeng Q."/>
            <person name="Anikster Y."/>
            <person name="Bruce M."/>
            <person name="Wang M."/>
            <person name="Yin C."/>
            <person name="McCallum B."/>
            <person name="Szabo L.J."/>
            <person name="Hulbert S."/>
            <person name="Chen X."/>
            <person name="Fellers J.P."/>
        </authorList>
    </citation>
    <scope>NUCLEOTIDE SEQUENCE</scope>
    <source>
        <strain evidence="2">isolate 1-1 / race 1 (BBBD)</strain>
        <strain evidence="3">Isolate 1-1 / race 1 (BBBD)</strain>
    </source>
</reference>
<dbReference type="EMBL" id="ADAS02000004">
    <property type="protein sequence ID" value="OAV99173.1"/>
    <property type="molecule type" value="Genomic_DNA"/>
</dbReference>
<dbReference type="STRING" id="630390.A0A180H470"/>
<reference evidence="1" key="2">
    <citation type="submission" date="2016-05" db="EMBL/GenBank/DDBJ databases">
        <title>Comparative analysis highlights variable genome content of wheat rusts and divergence of the mating loci.</title>
        <authorList>
            <person name="Cuomo C.A."/>
            <person name="Bakkeren G."/>
            <person name="Szabo L."/>
            <person name="Khalil H."/>
            <person name="Joly D."/>
            <person name="Goldberg J."/>
            <person name="Young S."/>
            <person name="Zeng Q."/>
            <person name="Fellers J."/>
        </authorList>
    </citation>
    <scope>NUCLEOTIDE SEQUENCE [LARGE SCALE GENOMIC DNA]</scope>
    <source>
        <strain evidence="1">1-1 BBBD Race 1</strain>
    </source>
</reference>
<reference evidence="2" key="4">
    <citation type="submission" date="2025-05" db="UniProtKB">
        <authorList>
            <consortium name="EnsemblFungi"/>
        </authorList>
    </citation>
    <scope>IDENTIFICATION</scope>
    <source>
        <strain evidence="2">isolate 1-1 / race 1 (BBBD)</strain>
    </source>
</reference>
<protein>
    <submittedName>
        <fullName evidence="1 2">Uncharacterized protein</fullName>
    </submittedName>
</protein>
<accession>A0A180H470</accession>
<dbReference type="PANTHER" id="PTHR33069:SF3">
    <property type="entry name" value="DYNEIN HEAVY CHAIN TAIL DOMAIN-CONTAINING PROTEIN"/>
    <property type="match status" value="1"/>
</dbReference>
<dbReference type="AlphaFoldDB" id="A0A180H470"/>